<evidence type="ECO:0000313" key="2">
    <source>
        <dbReference type="WBParaSite" id="EN70_6156"/>
    </source>
</evidence>
<dbReference type="WBParaSite" id="EN70_624">
    <property type="protein sequence ID" value="EN70_624"/>
    <property type="gene ID" value="EN70_624"/>
</dbReference>
<dbReference type="eggNOG" id="KOG0135">
    <property type="taxonomic scope" value="Eukaryota"/>
</dbReference>
<evidence type="ECO:0000313" key="1">
    <source>
        <dbReference type="Proteomes" id="UP000095285"/>
    </source>
</evidence>
<evidence type="ECO:0000313" key="3">
    <source>
        <dbReference type="WBParaSite" id="EN70_624"/>
    </source>
</evidence>
<proteinExistence type="predicted"/>
<protein>
    <submittedName>
        <fullName evidence="2 3">MADF domain-containing protein</fullName>
    </submittedName>
</protein>
<dbReference type="Proteomes" id="UP000095285">
    <property type="component" value="Unassembled WGS sequence"/>
</dbReference>
<accession>A0A1I7VTY3</accession>
<reference evidence="2 3" key="2">
    <citation type="submission" date="2016-11" db="UniProtKB">
        <authorList>
            <consortium name="WormBaseParasite"/>
        </authorList>
    </citation>
    <scope>IDENTIFICATION</scope>
</reference>
<name>A0A1I7VTY3_LOALO</name>
<dbReference type="WBParaSite" id="EN70_6156">
    <property type="protein sequence ID" value="EN70_6156"/>
    <property type="gene ID" value="EN70_6156"/>
</dbReference>
<dbReference type="STRING" id="7209.A0A1I7VTY3"/>
<keyword evidence="1" id="KW-1185">Reference proteome</keyword>
<reference evidence="1" key="1">
    <citation type="submission" date="2012-04" db="EMBL/GenBank/DDBJ databases">
        <title>The Genome Sequence of Loa loa.</title>
        <authorList>
            <consortium name="The Broad Institute Genome Sequencing Platform"/>
            <consortium name="Broad Institute Genome Sequencing Center for Infectious Disease"/>
            <person name="Nutman T.B."/>
            <person name="Fink D.L."/>
            <person name="Russ C."/>
            <person name="Young S."/>
            <person name="Zeng Q."/>
            <person name="Gargeya S."/>
            <person name="Alvarado L."/>
            <person name="Berlin A."/>
            <person name="Chapman S.B."/>
            <person name="Chen Z."/>
            <person name="Freedman E."/>
            <person name="Gellesch M."/>
            <person name="Goldberg J."/>
            <person name="Griggs A."/>
            <person name="Gujja S."/>
            <person name="Heilman E.R."/>
            <person name="Heiman D."/>
            <person name="Howarth C."/>
            <person name="Mehta T."/>
            <person name="Neiman D."/>
            <person name="Pearson M."/>
            <person name="Roberts A."/>
            <person name="Saif S."/>
            <person name="Shea T."/>
            <person name="Shenoy N."/>
            <person name="Sisk P."/>
            <person name="Stolte C."/>
            <person name="Sykes S."/>
            <person name="White J."/>
            <person name="Yandava C."/>
            <person name="Haas B."/>
            <person name="Henn M.R."/>
            <person name="Nusbaum C."/>
            <person name="Birren B."/>
        </authorList>
    </citation>
    <scope>NUCLEOTIDE SEQUENCE [LARGE SCALE GENOMIC DNA]</scope>
</reference>
<organism evidence="1 3">
    <name type="scientific">Loa loa</name>
    <name type="common">Eye worm</name>
    <name type="synonym">Filaria loa</name>
    <dbReference type="NCBI Taxonomy" id="7209"/>
    <lineage>
        <taxon>Eukaryota</taxon>
        <taxon>Metazoa</taxon>
        <taxon>Ecdysozoa</taxon>
        <taxon>Nematoda</taxon>
        <taxon>Chromadorea</taxon>
        <taxon>Rhabditida</taxon>
        <taxon>Spirurina</taxon>
        <taxon>Spiruromorpha</taxon>
        <taxon>Filarioidea</taxon>
        <taxon>Onchocercidae</taxon>
        <taxon>Loa</taxon>
    </lineage>
</organism>
<sequence>MPYQLASTVVINDDLLKYRRMARFSWCDLQEWLYGSESIQFKDKIFEKLRTDNVFVRDWRTVTMDESRQICNRRWKQLLKYNFITFDGLKTNPERFVDFTEVLESYDQGLAAKFYINAIFYVTVLSMGTNRHQQILEKCMKNEVLPNIT</sequence>
<dbReference type="AlphaFoldDB" id="A0A1I7VTY3"/>